<accession>A0A9N9L0M4</accession>
<organism evidence="2 3">
    <name type="scientific">Hymenoscyphus fraxineus</name>
    <dbReference type="NCBI Taxonomy" id="746836"/>
    <lineage>
        <taxon>Eukaryota</taxon>
        <taxon>Fungi</taxon>
        <taxon>Dikarya</taxon>
        <taxon>Ascomycota</taxon>
        <taxon>Pezizomycotina</taxon>
        <taxon>Leotiomycetes</taxon>
        <taxon>Helotiales</taxon>
        <taxon>Helotiaceae</taxon>
        <taxon>Hymenoscyphus</taxon>
    </lineage>
</organism>
<evidence type="ECO:0000313" key="3">
    <source>
        <dbReference type="Proteomes" id="UP000696280"/>
    </source>
</evidence>
<evidence type="ECO:0000313" key="2">
    <source>
        <dbReference type="EMBL" id="CAG8956008.1"/>
    </source>
</evidence>
<sequence>MSNYDYKAPDLASILAGLASLAPQPQPQPQPPQAPPPPQESGPSHVPVPYHQAHEAQPNHQYQQILQQQLEQASRSTQPGPSPVAAVPKPIDPATITEWSAGLRCVMKTVARHENVMNDIRRMIKVQHEHEEQWFKGREALLERQVARKEGQKKLDEVMKAIGGAVSSTTPTNTTEELAREVETFDMKVYKAQMQMAKEMTSKLRNMGVPFFGTRTELIRPMSHANTGRGDTSKEPDGKALIDEIELVKLQRKMLGILEDLCSD</sequence>
<dbReference type="SUPFAM" id="SSF81995">
    <property type="entry name" value="beta-sandwich domain of Sec23/24"/>
    <property type="match status" value="1"/>
</dbReference>
<protein>
    <submittedName>
        <fullName evidence="2">Uncharacterized protein</fullName>
    </submittedName>
</protein>
<gene>
    <name evidence="2" type="ORF">HYFRA_00008864</name>
</gene>
<dbReference type="OrthoDB" id="5363415at2759"/>
<dbReference type="AlphaFoldDB" id="A0A9N9L0M4"/>
<dbReference type="InterPro" id="IPR018858">
    <property type="entry name" value="DUF2458"/>
</dbReference>
<feature type="compositionally biased region" description="Pro residues" evidence="1">
    <location>
        <begin position="24"/>
        <end position="40"/>
    </location>
</feature>
<evidence type="ECO:0000256" key="1">
    <source>
        <dbReference type="SAM" id="MobiDB-lite"/>
    </source>
</evidence>
<dbReference type="Pfam" id="PF10454">
    <property type="entry name" value="DUF2458"/>
    <property type="match status" value="1"/>
</dbReference>
<feature type="compositionally biased region" description="Low complexity" evidence="1">
    <location>
        <begin position="58"/>
        <end position="72"/>
    </location>
</feature>
<name>A0A9N9L0M4_9HELO</name>
<reference evidence="2" key="1">
    <citation type="submission" date="2021-07" db="EMBL/GenBank/DDBJ databases">
        <authorList>
            <person name="Durling M."/>
        </authorList>
    </citation>
    <scope>NUCLEOTIDE SEQUENCE</scope>
</reference>
<proteinExistence type="predicted"/>
<dbReference type="EMBL" id="CAJVRL010000067">
    <property type="protein sequence ID" value="CAG8956008.1"/>
    <property type="molecule type" value="Genomic_DNA"/>
</dbReference>
<feature type="region of interest" description="Disordered" evidence="1">
    <location>
        <begin position="17"/>
        <end position="90"/>
    </location>
</feature>
<dbReference type="Proteomes" id="UP000696280">
    <property type="component" value="Unassembled WGS sequence"/>
</dbReference>
<keyword evidence="3" id="KW-1185">Reference proteome</keyword>
<comment type="caution">
    <text evidence="2">The sequence shown here is derived from an EMBL/GenBank/DDBJ whole genome shotgun (WGS) entry which is preliminary data.</text>
</comment>